<dbReference type="PROSITE" id="PS00463">
    <property type="entry name" value="ZN2_CY6_FUNGAL_1"/>
    <property type="match status" value="1"/>
</dbReference>
<protein>
    <recommendedName>
        <fullName evidence="8">Zn(2)-C6 fungal-type domain-containing protein</fullName>
    </recommendedName>
</protein>
<dbReference type="Pfam" id="PF04082">
    <property type="entry name" value="Fungal_trans"/>
    <property type="match status" value="1"/>
</dbReference>
<evidence type="ECO:0000256" key="6">
    <source>
        <dbReference type="ARBA" id="ARBA00023242"/>
    </source>
</evidence>
<dbReference type="GO" id="GO:0005634">
    <property type="term" value="C:nucleus"/>
    <property type="evidence" value="ECO:0007669"/>
    <property type="project" value="UniProtKB-SubCell"/>
</dbReference>
<feature type="compositionally biased region" description="Basic and acidic residues" evidence="7">
    <location>
        <begin position="23"/>
        <end position="33"/>
    </location>
</feature>
<keyword evidence="5" id="KW-0804">Transcription</keyword>
<dbReference type="SMART" id="SM00066">
    <property type="entry name" value="GAL4"/>
    <property type="match status" value="1"/>
</dbReference>
<dbReference type="InterPro" id="IPR001138">
    <property type="entry name" value="Zn2Cys6_DnaBD"/>
</dbReference>
<dbReference type="PROSITE" id="PS50048">
    <property type="entry name" value="ZN2_CY6_FUNGAL_2"/>
    <property type="match status" value="1"/>
</dbReference>
<reference evidence="10" key="1">
    <citation type="journal article" date="2017" name="Genome Biol.">
        <title>Comparative genomics reveals high biological diversity and specific adaptations in the industrially and medically important fungal genus Aspergillus.</title>
        <authorList>
            <person name="de Vries R.P."/>
            <person name="Riley R."/>
            <person name="Wiebenga A."/>
            <person name="Aguilar-Osorio G."/>
            <person name="Amillis S."/>
            <person name="Uchima C.A."/>
            <person name="Anderluh G."/>
            <person name="Asadollahi M."/>
            <person name="Askin M."/>
            <person name="Barry K."/>
            <person name="Battaglia E."/>
            <person name="Bayram O."/>
            <person name="Benocci T."/>
            <person name="Braus-Stromeyer S.A."/>
            <person name="Caldana C."/>
            <person name="Canovas D."/>
            <person name="Cerqueira G.C."/>
            <person name="Chen F."/>
            <person name="Chen W."/>
            <person name="Choi C."/>
            <person name="Clum A."/>
            <person name="Dos Santos R.A."/>
            <person name="Damasio A.R."/>
            <person name="Diallinas G."/>
            <person name="Emri T."/>
            <person name="Fekete E."/>
            <person name="Flipphi M."/>
            <person name="Freyberg S."/>
            <person name="Gallo A."/>
            <person name="Gournas C."/>
            <person name="Habgood R."/>
            <person name="Hainaut M."/>
            <person name="Harispe M.L."/>
            <person name="Henrissat B."/>
            <person name="Hilden K.S."/>
            <person name="Hope R."/>
            <person name="Hossain A."/>
            <person name="Karabika E."/>
            <person name="Karaffa L."/>
            <person name="Karanyi Z."/>
            <person name="Krasevec N."/>
            <person name="Kuo A."/>
            <person name="Kusch H."/>
            <person name="LaButti K."/>
            <person name="Lagendijk E.L."/>
            <person name="Lapidus A."/>
            <person name="Levasseur A."/>
            <person name="Lindquist E."/>
            <person name="Lipzen A."/>
            <person name="Logrieco A.F."/>
            <person name="MacCabe A."/>
            <person name="Maekelae M.R."/>
            <person name="Malavazi I."/>
            <person name="Melin P."/>
            <person name="Meyer V."/>
            <person name="Mielnichuk N."/>
            <person name="Miskei M."/>
            <person name="Molnar A.P."/>
            <person name="Mule G."/>
            <person name="Ngan C.Y."/>
            <person name="Orejas M."/>
            <person name="Orosz E."/>
            <person name="Ouedraogo J.P."/>
            <person name="Overkamp K.M."/>
            <person name="Park H.-S."/>
            <person name="Perrone G."/>
            <person name="Piumi F."/>
            <person name="Punt P.J."/>
            <person name="Ram A.F."/>
            <person name="Ramon A."/>
            <person name="Rauscher S."/>
            <person name="Record E."/>
            <person name="Riano-Pachon D.M."/>
            <person name="Robert V."/>
            <person name="Roehrig J."/>
            <person name="Ruller R."/>
            <person name="Salamov A."/>
            <person name="Salih N.S."/>
            <person name="Samson R.A."/>
            <person name="Sandor E."/>
            <person name="Sanguinetti M."/>
            <person name="Schuetze T."/>
            <person name="Sepcic K."/>
            <person name="Shelest E."/>
            <person name="Sherlock G."/>
            <person name="Sophianopoulou V."/>
            <person name="Squina F.M."/>
            <person name="Sun H."/>
            <person name="Susca A."/>
            <person name="Todd R.B."/>
            <person name="Tsang A."/>
            <person name="Unkles S.E."/>
            <person name="van de Wiele N."/>
            <person name="van Rossen-Uffink D."/>
            <person name="Oliveira J.V."/>
            <person name="Vesth T.C."/>
            <person name="Visser J."/>
            <person name="Yu J.-H."/>
            <person name="Zhou M."/>
            <person name="Andersen M.R."/>
            <person name="Archer D.B."/>
            <person name="Baker S.E."/>
            <person name="Benoit I."/>
            <person name="Brakhage A.A."/>
            <person name="Braus G.H."/>
            <person name="Fischer R."/>
            <person name="Frisvad J.C."/>
            <person name="Goldman G.H."/>
            <person name="Houbraken J."/>
            <person name="Oakley B."/>
            <person name="Pocsi I."/>
            <person name="Scazzocchio C."/>
            <person name="Seiboth B."/>
            <person name="vanKuyk P.A."/>
            <person name="Wortman J."/>
            <person name="Dyer P.S."/>
            <person name="Grigoriev I.V."/>
        </authorList>
    </citation>
    <scope>NUCLEOTIDE SEQUENCE [LARGE SCALE GENOMIC DNA]</scope>
    <source>
        <strain evidence="10">CBS 593.65</strain>
    </source>
</reference>
<dbReference type="Gene3D" id="4.10.240.10">
    <property type="entry name" value="Zn(2)-C6 fungal-type DNA-binding domain"/>
    <property type="match status" value="1"/>
</dbReference>
<dbReference type="InterPro" id="IPR036864">
    <property type="entry name" value="Zn2-C6_fun-type_DNA-bd_sf"/>
</dbReference>
<evidence type="ECO:0000313" key="9">
    <source>
        <dbReference type="EMBL" id="OJJ60061.1"/>
    </source>
</evidence>
<keyword evidence="4" id="KW-0238">DNA-binding</keyword>
<evidence type="ECO:0000256" key="5">
    <source>
        <dbReference type="ARBA" id="ARBA00023163"/>
    </source>
</evidence>
<dbReference type="SUPFAM" id="SSF57701">
    <property type="entry name" value="Zn2/Cys6 DNA-binding domain"/>
    <property type="match status" value="1"/>
</dbReference>
<dbReference type="GeneID" id="63768162"/>
<dbReference type="CDD" id="cd12148">
    <property type="entry name" value="fungal_TF_MHR"/>
    <property type="match status" value="1"/>
</dbReference>
<keyword evidence="6" id="KW-0539">Nucleus</keyword>
<evidence type="ECO:0000313" key="10">
    <source>
        <dbReference type="Proteomes" id="UP000184356"/>
    </source>
</evidence>
<evidence type="ECO:0000259" key="8">
    <source>
        <dbReference type="PROSITE" id="PS50048"/>
    </source>
</evidence>
<dbReference type="PANTHER" id="PTHR31001:SF74">
    <property type="entry name" value="ZN(II)2CYS6 TRANSCRIPTION FACTOR (EUROFUNG)"/>
    <property type="match status" value="1"/>
</dbReference>
<comment type="subcellular location">
    <subcellularLocation>
        <location evidence="1">Nucleus</location>
    </subcellularLocation>
</comment>
<dbReference type="OrthoDB" id="4934715at2759"/>
<feature type="compositionally biased region" description="Polar residues" evidence="7">
    <location>
        <begin position="132"/>
        <end position="154"/>
    </location>
</feature>
<dbReference type="STRING" id="1036612.A0A1L9TL01"/>
<name>A0A1L9TL01_9EURO</name>
<dbReference type="GO" id="GO:0008270">
    <property type="term" value="F:zinc ion binding"/>
    <property type="evidence" value="ECO:0007669"/>
    <property type="project" value="InterPro"/>
</dbReference>
<dbReference type="CDD" id="cd00067">
    <property type="entry name" value="GAL4"/>
    <property type="match status" value="1"/>
</dbReference>
<sequence>MSDYSQPRFLEWGPGKTARGRARLPDSRRRDRPQLSCSLCRQRKLRCDRQQPCGSCSYRGLGPSCTYVSRPPGGVQRQPTVQERIQQLESLVVDLMQKTSADNNGFQERSDADTPGGLGSFSLPSAMDHATPVSSDTTTDLPQTPSPSASDCGSLKLTRSGTNYVNSAHWAAVLDRIADLRDHFEQEEETQASRQLPDDEPSLPERTGPQLLYGCTKLASKEELLAALPARPVVDRLVSRYFNSFDMSPAVLHSAQFLKEYEEFWNDPSKAPVIWLGLLYTIMCLATQFQKFRLDPSFQTSTMTPSTERDLQQMVETFREKIVQCLVCGDYAKGGPYVLETLMLYIAVELFLRSDAEIGIWILLGTIVQLAMHMGYHRDPKHFKISPFAAEMRKRVWTTVVELDLGISTQMGLPRLIKHWQTDTGEPLNLYDNDFDKATIQMPPVRLETELTPMLYRLVKARMVAVIGIIWDFSTDTSRPYNYAEIMKMDSMLYDTHRSIPLCLQWRSMAHCIMDSPQIIMQKVFLEIMFHRARIMLHQGYLHSSQIKNRLSHSQQACIDAALKLLEHQHVLQEETQPFCRLYQERWRVSSLVNHDFLLATSILCSYLQQARSAPQDEADDPSLVETIWTCLQKTYDIWRCSSSSSNEARKAAKALSVVLGNRNNPLGNASGSKDHENLPPLEQLSPPQNDHTSYSQEVPLDMLANTAGFQVQFPVFDASVLTNWNLTQEGIETVPLATPGTGFAINKVQVVVERPPPTRRETTALNPAS</sequence>
<dbReference type="InterPro" id="IPR050613">
    <property type="entry name" value="Sec_Metabolite_Reg"/>
</dbReference>
<dbReference type="PANTHER" id="PTHR31001">
    <property type="entry name" value="UNCHARACTERIZED TRANSCRIPTIONAL REGULATORY PROTEIN"/>
    <property type="match status" value="1"/>
</dbReference>
<evidence type="ECO:0000256" key="2">
    <source>
        <dbReference type="ARBA" id="ARBA00022723"/>
    </source>
</evidence>
<dbReference type="Proteomes" id="UP000184356">
    <property type="component" value="Unassembled WGS sequence"/>
</dbReference>
<evidence type="ECO:0000256" key="1">
    <source>
        <dbReference type="ARBA" id="ARBA00004123"/>
    </source>
</evidence>
<feature type="domain" description="Zn(2)-C6 fungal-type" evidence="8">
    <location>
        <begin position="36"/>
        <end position="67"/>
    </location>
</feature>
<evidence type="ECO:0000256" key="7">
    <source>
        <dbReference type="SAM" id="MobiDB-lite"/>
    </source>
</evidence>
<proteinExistence type="predicted"/>
<dbReference type="SMART" id="SM00906">
    <property type="entry name" value="Fungal_trans"/>
    <property type="match status" value="1"/>
</dbReference>
<feature type="region of interest" description="Disordered" evidence="7">
    <location>
        <begin position="1"/>
        <end position="33"/>
    </location>
</feature>
<feature type="region of interest" description="Disordered" evidence="7">
    <location>
        <begin position="185"/>
        <end position="208"/>
    </location>
</feature>
<dbReference type="AlphaFoldDB" id="A0A1L9TL01"/>
<dbReference type="VEuPathDB" id="FungiDB:ASPSYDRAFT_88944"/>
<dbReference type="InterPro" id="IPR007219">
    <property type="entry name" value="XnlR_reg_dom"/>
</dbReference>
<feature type="region of interest" description="Disordered" evidence="7">
    <location>
        <begin position="665"/>
        <end position="694"/>
    </location>
</feature>
<accession>A0A1L9TL01</accession>
<dbReference type="GO" id="GO:0000981">
    <property type="term" value="F:DNA-binding transcription factor activity, RNA polymerase II-specific"/>
    <property type="evidence" value="ECO:0007669"/>
    <property type="project" value="InterPro"/>
</dbReference>
<gene>
    <name evidence="9" type="ORF">ASPSYDRAFT_88944</name>
</gene>
<dbReference type="GO" id="GO:0003677">
    <property type="term" value="F:DNA binding"/>
    <property type="evidence" value="ECO:0007669"/>
    <property type="project" value="UniProtKB-KW"/>
</dbReference>
<organism evidence="9 10">
    <name type="scientific">Aspergillus sydowii CBS 593.65</name>
    <dbReference type="NCBI Taxonomy" id="1036612"/>
    <lineage>
        <taxon>Eukaryota</taxon>
        <taxon>Fungi</taxon>
        <taxon>Dikarya</taxon>
        <taxon>Ascomycota</taxon>
        <taxon>Pezizomycotina</taxon>
        <taxon>Eurotiomycetes</taxon>
        <taxon>Eurotiomycetidae</taxon>
        <taxon>Eurotiales</taxon>
        <taxon>Aspergillaceae</taxon>
        <taxon>Aspergillus</taxon>
        <taxon>Aspergillus subgen. Nidulantes</taxon>
    </lineage>
</organism>
<keyword evidence="10" id="KW-1185">Reference proteome</keyword>
<dbReference type="Pfam" id="PF00172">
    <property type="entry name" value="Zn_clus"/>
    <property type="match status" value="1"/>
</dbReference>
<dbReference type="GO" id="GO:0006351">
    <property type="term" value="P:DNA-templated transcription"/>
    <property type="evidence" value="ECO:0007669"/>
    <property type="project" value="InterPro"/>
</dbReference>
<dbReference type="EMBL" id="KV878585">
    <property type="protein sequence ID" value="OJJ60061.1"/>
    <property type="molecule type" value="Genomic_DNA"/>
</dbReference>
<evidence type="ECO:0000256" key="4">
    <source>
        <dbReference type="ARBA" id="ARBA00023125"/>
    </source>
</evidence>
<keyword evidence="3" id="KW-0805">Transcription regulation</keyword>
<evidence type="ECO:0000256" key="3">
    <source>
        <dbReference type="ARBA" id="ARBA00023015"/>
    </source>
</evidence>
<dbReference type="RefSeq" id="XP_040703867.1">
    <property type="nucleotide sequence ID" value="XM_040852089.1"/>
</dbReference>
<keyword evidence="2" id="KW-0479">Metal-binding</keyword>
<feature type="region of interest" description="Disordered" evidence="7">
    <location>
        <begin position="102"/>
        <end position="154"/>
    </location>
</feature>